<dbReference type="Proteomes" id="UP001164746">
    <property type="component" value="Chromosome 5"/>
</dbReference>
<gene>
    <name evidence="3" type="ORF">MAR_020634</name>
</gene>
<keyword evidence="1" id="KW-0175">Coiled coil</keyword>
<evidence type="ECO:0000256" key="2">
    <source>
        <dbReference type="SAM" id="MobiDB-lite"/>
    </source>
</evidence>
<sequence length="168" mass="18782">MGMGLRRGRRGGRRRNRVGIGRRRRRTRFGRRRRGRGGLGLLLCCFAQGQIGQFPPPGQTTFIVGAPQPQQQQHLCTPQLSGFAPGPGNQDVMAQQMRELQEDQQNLLNEILKQQAEEKDPQKLQELLQQQNEIEQQMQQCQAAGFQYTSAVPVPQQPHGGAPAAASY</sequence>
<evidence type="ECO:0000313" key="4">
    <source>
        <dbReference type="Proteomes" id="UP001164746"/>
    </source>
</evidence>
<feature type="region of interest" description="Disordered" evidence="2">
    <location>
        <begin position="1"/>
        <end position="32"/>
    </location>
</feature>
<protein>
    <submittedName>
        <fullName evidence="3">Uncharacterized protein</fullName>
    </submittedName>
</protein>
<keyword evidence="4" id="KW-1185">Reference proteome</keyword>
<dbReference type="EMBL" id="CP111016">
    <property type="protein sequence ID" value="WAR05265.1"/>
    <property type="molecule type" value="Genomic_DNA"/>
</dbReference>
<evidence type="ECO:0000256" key="1">
    <source>
        <dbReference type="SAM" id="Coils"/>
    </source>
</evidence>
<name>A0ABY7E5Y5_MYAAR</name>
<reference evidence="3" key="1">
    <citation type="submission" date="2022-11" db="EMBL/GenBank/DDBJ databases">
        <title>Centuries of genome instability and evolution in soft-shell clam transmissible cancer (bioRxiv).</title>
        <authorList>
            <person name="Hart S.F.M."/>
            <person name="Yonemitsu M.A."/>
            <person name="Giersch R.M."/>
            <person name="Beal B.F."/>
            <person name="Arriagada G."/>
            <person name="Davis B.W."/>
            <person name="Ostrander E.A."/>
            <person name="Goff S.P."/>
            <person name="Metzger M.J."/>
        </authorList>
    </citation>
    <scope>NUCLEOTIDE SEQUENCE</scope>
    <source>
        <strain evidence="3">MELC-2E11</strain>
        <tissue evidence="3">Siphon/mantle</tissue>
    </source>
</reference>
<organism evidence="3 4">
    <name type="scientific">Mya arenaria</name>
    <name type="common">Soft-shell clam</name>
    <dbReference type="NCBI Taxonomy" id="6604"/>
    <lineage>
        <taxon>Eukaryota</taxon>
        <taxon>Metazoa</taxon>
        <taxon>Spiralia</taxon>
        <taxon>Lophotrochozoa</taxon>
        <taxon>Mollusca</taxon>
        <taxon>Bivalvia</taxon>
        <taxon>Autobranchia</taxon>
        <taxon>Heteroconchia</taxon>
        <taxon>Euheterodonta</taxon>
        <taxon>Imparidentia</taxon>
        <taxon>Neoheterodontei</taxon>
        <taxon>Myida</taxon>
        <taxon>Myoidea</taxon>
        <taxon>Myidae</taxon>
        <taxon>Mya</taxon>
    </lineage>
</organism>
<evidence type="ECO:0000313" key="3">
    <source>
        <dbReference type="EMBL" id="WAR05265.1"/>
    </source>
</evidence>
<proteinExistence type="predicted"/>
<feature type="coiled-coil region" evidence="1">
    <location>
        <begin position="90"/>
        <end position="144"/>
    </location>
</feature>
<accession>A0ABY7E5Y5</accession>